<name>A0ABR1LXV1_9PEZI</name>
<feature type="compositionally biased region" description="Acidic residues" evidence="1">
    <location>
        <begin position="123"/>
        <end position="132"/>
    </location>
</feature>
<evidence type="ECO:0000313" key="3">
    <source>
        <dbReference type="Proteomes" id="UP001360953"/>
    </source>
</evidence>
<accession>A0ABR1LXV1</accession>
<reference evidence="2 3" key="1">
    <citation type="submission" date="2024-04" db="EMBL/GenBank/DDBJ databases">
        <title>Phyllosticta paracitricarpa is synonymous to the EU quarantine fungus P. citricarpa based on phylogenomic analyses.</title>
        <authorList>
            <consortium name="Lawrence Berkeley National Laboratory"/>
            <person name="Van ingen-buijs V.A."/>
            <person name="Van westerhoven A.C."/>
            <person name="Haridas S."/>
            <person name="Skiadas P."/>
            <person name="Martin F."/>
            <person name="Groenewald J.Z."/>
            <person name="Crous P.W."/>
            <person name="Seidl M.F."/>
        </authorList>
    </citation>
    <scope>NUCLEOTIDE SEQUENCE [LARGE SCALE GENOMIC DNA]</scope>
    <source>
        <strain evidence="2 3">CPC 17464</strain>
    </source>
</reference>
<comment type="caution">
    <text evidence="2">The sequence shown here is derived from an EMBL/GenBank/DDBJ whole genome shotgun (WGS) entry which is preliminary data.</text>
</comment>
<dbReference type="EMBL" id="JBBPEH010000004">
    <property type="protein sequence ID" value="KAK7540013.1"/>
    <property type="molecule type" value="Genomic_DNA"/>
</dbReference>
<protein>
    <submittedName>
        <fullName evidence="2">Uncharacterized protein</fullName>
    </submittedName>
</protein>
<proteinExistence type="predicted"/>
<dbReference type="Proteomes" id="UP001360953">
    <property type="component" value="Unassembled WGS sequence"/>
</dbReference>
<evidence type="ECO:0000313" key="2">
    <source>
        <dbReference type="EMBL" id="KAK7540013.1"/>
    </source>
</evidence>
<feature type="region of interest" description="Disordered" evidence="1">
    <location>
        <begin position="103"/>
        <end position="164"/>
    </location>
</feature>
<organism evidence="2 3">
    <name type="scientific">Phyllosticta citribraziliensis</name>
    <dbReference type="NCBI Taxonomy" id="989973"/>
    <lineage>
        <taxon>Eukaryota</taxon>
        <taxon>Fungi</taxon>
        <taxon>Dikarya</taxon>
        <taxon>Ascomycota</taxon>
        <taxon>Pezizomycotina</taxon>
        <taxon>Dothideomycetes</taxon>
        <taxon>Dothideomycetes incertae sedis</taxon>
        <taxon>Botryosphaeriales</taxon>
        <taxon>Phyllostictaceae</taxon>
        <taxon>Phyllosticta</taxon>
    </lineage>
</organism>
<gene>
    <name evidence="2" type="ORF">J3D65DRAFT_602018</name>
</gene>
<evidence type="ECO:0000256" key="1">
    <source>
        <dbReference type="SAM" id="MobiDB-lite"/>
    </source>
</evidence>
<dbReference type="RefSeq" id="XP_066657284.1">
    <property type="nucleotide sequence ID" value="XM_066798078.1"/>
</dbReference>
<sequence>MSALVRLMDDEDVASKLEPPPFPFKWLISQGLDPDLYEKLQRGFQEIYTEGYEYGKRVGLEERVEIHEGQEIEASSADIMVPIRPTHTASGSRMELGLENTSLFVPRQESKAPSARNQTSREVEDDPPDDDQIGFGGGSEDDFDLVGQSTSGDAMLGEDDMDLPQKEPFRKHKKLYYISKFPGDIEIKDADDFITLFGPHLAKKDKFFKVRRSDFWGNGQALTHLTPFRGNQERKNSLYTFLRQGEHQEVNQGWFYVPLDHFKKAAQKFGVFDQVKVLIEYAEREKGDTDDQMMEDPGY</sequence>
<dbReference type="GeneID" id="92030984"/>
<keyword evidence="3" id="KW-1185">Reference proteome</keyword>